<evidence type="ECO:0000313" key="3">
    <source>
        <dbReference type="Proteomes" id="UP001432202"/>
    </source>
</evidence>
<evidence type="ECO:0000256" key="1">
    <source>
        <dbReference type="SAM" id="Phobius"/>
    </source>
</evidence>
<evidence type="ECO:0000313" key="2">
    <source>
        <dbReference type="EMBL" id="WWQ60376.1"/>
    </source>
</evidence>
<accession>A0AAX4KZX3</accession>
<protein>
    <submittedName>
        <fullName evidence="2">Uncharacterized protein</fullName>
    </submittedName>
</protein>
<dbReference type="AlphaFoldDB" id="A0AAX4KZX3"/>
<feature type="transmembrane region" description="Helical" evidence="1">
    <location>
        <begin position="27"/>
        <end position="46"/>
    </location>
</feature>
<dbReference type="EMBL" id="CP146016">
    <property type="protein sequence ID" value="WWQ60376.1"/>
    <property type="molecule type" value="Genomic_DNA"/>
</dbReference>
<dbReference type="RefSeq" id="WP_338601046.1">
    <property type="nucleotide sequence ID" value="NZ_CP146016.1"/>
</dbReference>
<keyword evidence="3" id="KW-1185">Reference proteome</keyword>
<gene>
    <name evidence="2" type="ORF">V6M85_13205</name>
</gene>
<proteinExistence type="predicted"/>
<sequence>MKSRDLMIFLLTIDSIAAFLYSKNYYIIIYTTIIVFILVIINKFILKKVED</sequence>
<organism evidence="2 3">
    <name type="scientific">Sulfolobus tengchongensis</name>
    <dbReference type="NCBI Taxonomy" id="207809"/>
    <lineage>
        <taxon>Archaea</taxon>
        <taxon>Thermoproteota</taxon>
        <taxon>Thermoprotei</taxon>
        <taxon>Sulfolobales</taxon>
        <taxon>Sulfolobaceae</taxon>
        <taxon>Sulfolobus</taxon>
    </lineage>
</organism>
<name>A0AAX4KZX3_9CREN</name>
<dbReference type="GeneID" id="89337744"/>
<keyword evidence="1" id="KW-0472">Membrane</keyword>
<keyword evidence="1" id="KW-0812">Transmembrane</keyword>
<keyword evidence="1" id="KW-1133">Transmembrane helix</keyword>
<dbReference type="Proteomes" id="UP001432202">
    <property type="component" value="Chromosome"/>
</dbReference>
<reference evidence="2 3" key="1">
    <citation type="submission" date="2024-02" db="EMBL/GenBank/DDBJ databases">
        <title>STSV induces naive adaptation in Sulfolobus.</title>
        <authorList>
            <person name="Xiang X."/>
            <person name="Song M."/>
        </authorList>
    </citation>
    <scope>NUCLEOTIDE SEQUENCE [LARGE SCALE GENOMIC DNA]</scope>
    <source>
        <strain evidence="2 3">RT2</strain>
    </source>
</reference>